<evidence type="ECO:0000256" key="1">
    <source>
        <dbReference type="SAM" id="Phobius"/>
    </source>
</evidence>
<accession>A0ABS2WKY5</accession>
<reference evidence="2" key="1">
    <citation type="journal article" date="2024" name="Int. J. Syst. Evol. Microbiol.">
        <title>Polycladomyces zharkentensis sp. nov., a novel thermophilic cellulose- and starch-degrading member of the Bacillota from a geothermal aquifer in Kazakhstan.</title>
        <authorList>
            <person name="Mashzhan A."/>
            <person name="Kistaubayeva A."/>
            <person name="Javier-Lopez R."/>
            <person name="Bissenova U."/>
            <person name="Bissenbay A."/>
            <person name="Birkeland N.K."/>
        </authorList>
    </citation>
    <scope>NUCLEOTIDE SEQUENCE</scope>
    <source>
        <strain evidence="2">ZKZ2T</strain>
    </source>
</reference>
<dbReference type="RefSeq" id="WP_205495445.1">
    <property type="nucleotide sequence ID" value="NZ_JAFHAP010000009.1"/>
</dbReference>
<keyword evidence="1" id="KW-0812">Transmembrane</keyword>
<keyword evidence="3" id="KW-1185">Reference proteome</keyword>
<proteinExistence type="predicted"/>
<evidence type="ECO:0000313" key="3">
    <source>
        <dbReference type="Proteomes" id="UP001177120"/>
    </source>
</evidence>
<gene>
    <name evidence="2" type="ORF">JQC72_10500</name>
</gene>
<dbReference type="Proteomes" id="UP001177120">
    <property type="component" value="Unassembled WGS sequence"/>
</dbReference>
<organism evidence="2 3">
    <name type="scientific">Polycladomyces zharkentensis</name>
    <dbReference type="NCBI Taxonomy" id="2807616"/>
    <lineage>
        <taxon>Bacteria</taxon>
        <taxon>Bacillati</taxon>
        <taxon>Bacillota</taxon>
        <taxon>Bacilli</taxon>
        <taxon>Bacillales</taxon>
        <taxon>Thermoactinomycetaceae</taxon>
        <taxon>Polycladomyces</taxon>
    </lineage>
</organism>
<evidence type="ECO:0000313" key="2">
    <source>
        <dbReference type="EMBL" id="MBN2909945.1"/>
    </source>
</evidence>
<dbReference type="EMBL" id="JAFHAP010000009">
    <property type="protein sequence ID" value="MBN2909945.1"/>
    <property type="molecule type" value="Genomic_DNA"/>
</dbReference>
<protein>
    <submittedName>
        <fullName evidence="2">Uncharacterized protein</fullName>
    </submittedName>
</protein>
<sequence length="209" mass="23949">MLHWSLEDWANIGQVVSAVATLVTILFAYQQIRFNQKQLDYTQKQLEEAQKASIPEVALHTRLEQDHVVVEIVNKKQVPVFIKHYELRIYLEDGFLKIGQYFLPRFGIVRKSPSVITLGESFQLSVPVSLFQKNCNGDMGLIPPLSEFVIGKSKIGLYFEVPGVESHPIVYFDMEGYRENLYNVYFSIDGIDKELLFRVGTKGKVFVKG</sequence>
<comment type="caution">
    <text evidence="2">The sequence shown here is derived from an EMBL/GenBank/DDBJ whole genome shotgun (WGS) entry which is preliminary data.</text>
</comment>
<keyword evidence="1" id="KW-0472">Membrane</keyword>
<feature type="transmembrane region" description="Helical" evidence="1">
    <location>
        <begin position="12"/>
        <end position="29"/>
    </location>
</feature>
<keyword evidence="1" id="KW-1133">Transmembrane helix</keyword>
<name>A0ABS2WKY5_9BACL</name>